<sequence>MEKDLTLYIWVRFAIAFGYCLISREKLLSHNEFDLFKSIKYQGNFCFYRPKKEVSYALIFSALCFLFVRSVDIDND</sequence>
<dbReference type="Proteomes" id="UP000276133">
    <property type="component" value="Unassembled WGS sequence"/>
</dbReference>
<evidence type="ECO:0000256" key="1">
    <source>
        <dbReference type="SAM" id="Phobius"/>
    </source>
</evidence>
<organism evidence="2 3">
    <name type="scientific">Brachionus plicatilis</name>
    <name type="common">Marine rotifer</name>
    <name type="synonym">Brachionus muelleri</name>
    <dbReference type="NCBI Taxonomy" id="10195"/>
    <lineage>
        <taxon>Eukaryota</taxon>
        <taxon>Metazoa</taxon>
        <taxon>Spiralia</taxon>
        <taxon>Gnathifera</taxon>
        <taxon>Rotifera</taxon>
        <taxon>Eurotatoria</taxon>
        <taxon>Monogononta</taxon>
        <taxon>Pseudotrocha</taxon>
        <taxon>Ploima</taxon>
        <taxon>Brachionidae</taxon>
        <taxon>Brachionus</taxon>
    </lineage>
</organism>
<keyword evidence="1" id="KW-1133">Transmembrane helix</keyword>
<gene>
    <name evidence="2" type="ORF">BpHYR1_007912</name>
</gene>
<accession>A0A3M7QHX9</accession>
<proteinExistence type="predicted"/>
<keyword evidence="1" id="KW-0472">Membrane</keyword>
<comment type="caution">
    <text evidence="2">The sequence shown here is derived from an EMBL/GenBank/DDBJ whole genome shotgun (WGS) entry which is preliminary data.</text>
</comment>
<feature type="transmembrane region" description="Helical" evidence="1">
    <location>
        <begin position="6"/>
        <end position="22"/>
    </location>
</feature>
<keyword evidence="1" id="KW-0812">Transmembrane</keyword>
<evidence type="ECO:0000313" key="3">
    <source>
        <dbReference type="Proteomes" id="UP000276133"/>
    </source>
</evidence>
<keyword evidence="3" id="KW-1185">Reference proteome</keyword>
<protein>
    <submittedName>
        <fullName evidence="2">Uncharacterized protein</fullName>
    </submittedName>
</protein>
<feature type="transmembrane region" description="Helical" evidence="1">
    <location>
        <begin position="54"/>
        <end position="71"/>
    </location>
</feature>
<dbReference type="EMBL" id="REGN01006062">
    <property type="protein sequence ID" value="RNA11046.1"/>
    <property type="molecule type" value="Genomic_DNA"/>
</dbReference>
<name>A0A3M7QHX9_BRAPC</name>
<dbReference type="AlphaFoldDB" id="A0A3M7QHX9"/>
<evidence type="ECO:0000313" key="2">
    <source>
        <dbReference type="EMBL" id="RNA11046.1"/>
    </source>
</evidence>
<reference evidence="2 3" key="1">
    <citation type="journal article" date="2018" name="Sci. Rep.">
        <title>Genomic signatures of local adaptation to the degree of environmental predictability in rotifers.</title>
        <authorList>
            <person name="Franch-Gras L."/>
            <person name="Hahn C."/>
            <person name="Garcia-Roger E.M."/>
            <person name="Carmona M.J."/>
            <person name="Serra M."/>
            <person name="Gomez A."/>
        </authorList>
    </citation>
    <scope>NUCLEOTIDE SEQUENCE [LARGE SCALE GENOMIC DNA]</scope>
    <source>
        <strain evidence="2">HYR1</strain>
    </source>
</reference>